<feature type="region of interest" description="Disordered" evidence="1">
    <location>
        <begin position="13"/>
        <end position="41"/>
    </location>
</feature>
<dbReference type="EMBL" id="PPEA01000601">
    <property type="protein sequence ID" value="PQM45679.1"/>
    <property type="molecule type" value="Genomic_DNA"/>
</dbReference>
<dbReference type="Proteomes" id="UP000238296">
    <property type="component" value="Unassembled WGS sequence"/>
</dbReference>
<sequence>MANKKLTDLLNEAAEEAEAARGHDEDAPLPPHVNVSRPNRARSKVLQVRLTPEEFDVLERMAERRDLPVSTIAREQLLRLIAEGRVDSPRDVELMRQQVMLLGDIVADLAGGLGLSEIATTRTTRRREVAVKMGDKYAELS</sequence>
<evidence type="ECO:0000256" key="1">
    <source>
        <dbReference type="SAM" id="MobiDB-lite"/>
    </source>
</evidence>
<dbReference type="AlphaFoldDB" id="A0A2S8BGC9"/>
<name>A0A2S8BGC9_9MYCO</name>
<organism evidence="2 3">
    <name type="scientific">Mycobacterium talmoniae</name>
    <dbReference type="NCBI Taxonomy" id="1858794"/>
    <lineage>
        <taxon>Bacteria</taxon>
        <taxon>Bacillati</taxon>
        <taxon>Actinomycetota</taxon>
        <taxon>Actinomycetes</taxon>
        <taxon>Mycobacteriales</taxon>
        <taxon>Mycobacteriaceae</taxon>
        <taxon>Mycobacterium</taxon>
    </lineage>
</organism>
<protein>
    <submittedName>
        <fullName evidence="2">Uncharacterized protein</fullName>
    </submittedName>
</protein>
<reference evidence="2 3" key="1">
    <citation type="journal article" date="2017" name="Int. J. Syst. Evol. Microbiol.">
        <title>Mycobacterium talmoniae sp. nov., a slowly growing mycobacterium isolated from human respiratory samples.</title>
        <authorList>
            <person name="Davidson R.M."/>
            <person name="DeGroote M.A."/>
            <person name="Marola J.L."/>
            <person name="Buss S."/>
            <person name="Jones V."/>
            <person name="McNeil M.R."/>
            <person name="Freifeld A.G."/>
            <person name="Elaine Epperson L."/>
            <person name="Hasan N.A."/>
            <person name="Jackson M."/>
            <person name="Iwen P.C."/>
            <person name="Salfinger M."/>
            <person name="Strong M."/>
        </authorList>
    </citation>
    <scope>NUCLEOTIDE SEQUENCE [LARGE SCALE GENOMIC DNA]</scope>
    <source>
        <strain evidence="2 3">ATCC BAA-2683</strain>
    </source>
</reference>
<evidence type="ECO:0000313" key="2">
    <source>
        <dbReference type="EMBL" id="PQM45679.1"/>
    </source>
</evidence>
<accession>A0A2S8BGC9</accession>
<comment type="caution">
    <text evidence="2">The sequence shown here is derived from an EMBL/GenBank/DDBJ whole genome shotgun (WGS) entry which is preliminary data.</text>
</comment>
<gene>
    <name evidence="2" type="ORF">C1Y40_04123</name>
</gene>
<proteinExistence type="predicted"/>
<evidence type="ECO:0000313" key="3">
    <source>
        <dbReference type="Proteomes" id="UP000238296"/>
    </source>
</evidence>